<evidence type="ECO:0000259" key="6">
    <source>
        <dbReference type="Pfam" id="PF16845"/>
    </source>
</evidence>
<dbReference type="Gramene" id="TraesCS7B03G0800200.1">
    <property type="protein sequence ID" value="TraesCS7B03G0800200.1.CDS1"/>
    <property type="gene ID" value="TraesCS7B03G0800200"/>
</dbReference>
<proteinExistence type="inferred from homology"/>
<dbReference type="AlphaFoldDB" id="A0A3B6SKA6"/>
<keyword evidence="4" id="KW-0611">Plant defense</keyword>
<dbReference type="Gramene" id="TraesKAR7B01G0350950.1">
    <property type="protein sequence ID" value="cds.TraesKAR7B01G0350950.1"/>
    <property type="gene ID" value="TraesKAR7B01G0350950"/>
</dbReference>
<dbReference type="InterPro" id="IPR027214">
    <property type="entry name" value="Cystatin"/>
</dbReference>
<dbReference type="Gene3D" id="3.10.450.10">
    <property type="match status" value="1"/>
</dbReference>
<dbReference type="Gramene" id="TraesPARA_EIv1.0_2445760.1">
    <property type="protein sequence ID" value="TraesPARA_EIv1.0_2445760.1.CDS1"/>
    <property type="gene ID" value="TraesPARA_EIv1.0_2445760"/>
</dbReference>
<evidence type="ECO:0000256" key="4">
    <source>
        <dbReference type="ARBA" id="ARBA00022821"/>
    </source>
</evidence>
<reference evidence="7" key="2">
    <citation type="submission" date="2018-10" db="UniProtKB">
        <authorList>
            <consortium name="EnsemblPlants"/>
        </authorList>
    </citation>
    <scope>IDENTIFICATION</scope>
</reference>
<dbReference type="Proteomes" id="UP000019116">
    <property type="component" value="Chromosome 7B"/>
</dbReference>
<dbReference type="GO" id="GO:0004869">
    <property type="term" value="F:cysteine-type endopeptidase inhibitor activity"/>
    <property type="evidence" value="ECO:0007669"/>
    <property type="project" value="UniProtKB-KW"/>
</dbReference>
<name>A0A3B6SKA6_WHEAT</name>
<dbReference type="Gramene" id="TraesCLE_scaffold_029861_01G000200.1">
    <property type="protein sequence ID" value="TraesCLE_scaffold_029861_01G000200.1"/>
    <property type="gene ID" value="TraesCLE_scaffold_029861_01G000200"/>
</dbReference>
<dbReference type="SUPFAM" id="SSF54403">
    <property type="entry name" value="Cystatin/monellin"/>
    <property type="match status" value="1"/>
</dbReference>
<dbReference type="Pfam" id="PF16845">
    <property type="entry name" value="SQAPI"/>
    <property type="match status" value="1"/>
</dbReference>
<dbReference type="Gramene" id="TraesSYM7B03G04236690.1">
    <property type="protein sequence ID" value="TraesSYM7B03G04236690.1.CDS1"/>
    <property type="gene ID" value="TraesSYM7B03G04236690"/>
</dbReference>
<dbReference type="OMA" id="AGEFWYP"/>
<keyword evidence="5" id="KW-0732">Signal</keyword>
<dbReference type="Gramene" id="TraesLDM7B03G04190470.1">
    <property type="protein sequence ID" value="TraesLDM7B03G04190470.1.CDS1"/>
    <property type="gene ID" value="TraesLDM7B03G04190470"/>
</dbReference>
<dbReference type="Gramene" id="TraesCAD_scaffold_024207_01G000200.1">
    <property type="protein sequence ID" value="TraesCAD_scaffold_024207_01G000200.1"/>
    <property type="gene ID" value="TraesCAD_scaffold_024207_01G000200"/>
</dbReference>
<evidence type="ECO:0000313" key="8">
    <source>
        <dbReference type="Proteomes" id="UP000019116"/>
    </source>
</evidence>
<dbReference type="Gramene" id="TraesMAC7B03G04182000.1">
    <property type="protein sequence ID" value="TraesMAC7B03G04182000.1.CDS1"/>
    <property type="gene ID" value="TraesMAC7B03G04182000"/>
</dbReference>
<dbReference type="Gramene" id="TraesCS7B02G297500.1">
    <property type="protein sequence ID" value="TraesCS7B02G297500.1.cds1"/>
    <property type="gene ID" value="TraesCS7B02G297500"/>
</dbReference>
<dbReference type="PANTHER" id="PTHR47116">
    <property type="entry name" value="PHLOEM FILAMENT PROTEIN"/>
    <property type="match status" value="1"/>
</dbReference>
<feature type="chain" id="PRO_5018592229" evidence="5">
    <location>
        <begin position="20"/>
        <end position="115"/>
    </location>
</feature>
<feature type="signal peptide" evidence="5">
    <location>
        <begin position="1"/>
        <end position="19"/>
    </location>
</feature>
<dbReference type="STRING" id="4565.A0A3B6SKA6"/>
<protein>
    <submittedName>
        <fullName evidence="7">Cysteine proteinase inhibitor</fullName>
    </submittedName>
</protein>
<dbReference type="GO" id="GO:0006952">
    <property type="term" value="P:defense response"/>
    <property type="evidence" value="ECO:0007669"/>
    <property type="project" value="UniProtKB-KW"/>
</dbReference>
<dbReference type="Gramene" id="TraesSTA7B03G04183210.1">
    <property type="protein sequence ID" value="TraesSTA7B03G04183210.1.CDS1"/>
    <property type="gene ID" value="TraesSTA7B03G04183210"/>
</dbReference>
<dbReference type="Gramene" id="TraesWEE_scaffold_020253_01G000200.1">
    <property type="protein sequence ID" value="TraesWEE_scaffold_020253_01G000200.1"/>
    <property type="gene ID" value="TraesWEE_scaffold_020253_01G000200"/>
</dbReference>
<dbReference type="Gramene" id="TraesNOR7B03G04233090.1">
    <property type="protein sequence ID" value="TraesNOR7B03G04233090.1.CDS1"/>
    <property type="gene ID" value="TraesNOR7B03G04233090"/>
</dbReference>
<evidence type="ECO:0000256" key="1">
    <source>
        <dbReference type="ARBA" id="ARBA00007233"/>
    </source>
</evidence>
<feature type="domain" description="Cystatin" evidence="6">
    <location>
        <begin position="36"/>
        <end position="113"/>
    </location>
</feature>
<dbReference type="InterPro" id="IPR000010">
    <property type="entry name" value="Cystatin_dom"/>
</dbReference>
<organism evidence="7">
    <name type="scientific">Triticum aestivum</name>
    <name type="common">Wheat</name>
    <dbReference type="NCBI Taxonomy" id="4565"/>
    <lineage>
        <taxon>Eukaryota</taxon>
        <taxon>Viridiplantae</taxon>
        <taxon>Streptophyta</taxon>
        <taxon>Embryophyta</taxon>
        <taxon>Tracheophyta</taxon>
        <taxon>Spermatophyta</taxon>
        <taxon>Magnoliopsida</taxon>
        <taxon>Liliopsida</taxon>
        <taxon>Poales</taxon>
        <taxon>Poaceae</taxon>
        <taxon>BOP clade</taxon>
        <taxon>Pooideae</taxon>
        <taxon>Triticodae</taxon>
        <taxon>Triticeae</taxon>
        <taxon>Triticinae</taxon>
        <taxon>Triticum</taxon>
    </lineage>
</organism>
<dbReference type="EnsemblPlants" id="TraesCS7B02G297500.1">
    <property type="protein sequence ID" value="TraesCS7B02G297500.1.cds1"/>
    <property type="gene ID" value="TraesCS7B02G297500"/>
</dbReference>
<comment type="similarity">
    <text evidence="1">Belongs to the cystatin family. Phytocystatin subfamily.</text>
</comment>
<keyword evidence="8" id="KW-1185">Reference proteome</keyword>
<evidence type="ECO:0000256" key="5">
    <source>
        <dbReference type="SAM" id="SignalP"/>
    </source>
</evidence>
<keyword evidence="2" id="KW-0646">Protease inhibitor</keyword>
<accession>A0A3B6SKA6</accession>
<dbReference type="PaxDb" id="4565-Traes_7BL_12F2DEEC5.1"/>
<dbReference type="SMR" id="A0A3B6SKA6"/>
<dbReference type="Gramene" id="TraesJAG7B03G04169580.1">
    <property type="protein sequence ID" value="TraesJAG7B03G04169580.1.CDS1"/>
    <property type="gene ID" value="TraesJAG7B03G04169580"/>
</dbReference>
<evidence type="ECO:0000313" key="7">
    <source>
        <dbReference type="EnsemblPlants" id="TraesCS7B02G297500.1.cds1"/>
    </source>
</evidence>
<dbReference type="Gramene" id="TraesROB_scaffold_003131_01G000400.1">
    <property type="protein sequence ID" value="TraesROB_scaffold_003131_01G000400.1"/>
    <property type="gene ID" value="TraesROB_scaffold_003131_01G000400"/>
</dbReference>
<evidence type="ECO:0000256" key="3">
    <source>
        <dbReference type="ARBA" id="ARBA00022704"/>
    </source>
</evidence>
<evidence type="ECO:0000256" key="2">
    <source>
        <dbReference type="ARBA" id="ARBA00022690"/>
    </source>
</evidence>
<dbReference type="Gramene" id="TraesJUL7B03G04226390.1">
    <property type="protein sequence ID" value="TraesJUL7B03G04226390.1.CDS1"/>
    <property type="gene ID" value="TraesJUL7B03G04226390"/>
</dbReference>
<dbReference type="Gramene" id="TraesARI7B03G04104380.1">
    <property type="protein sequence ID" value="TraesARI7B03G04104380.1.CDS1"/>
    <property type="gene ID" value="TraesARI7B03G04104380"/>
</dbReference>
<reference evidence="7" key="1">
    <citation type="submission" date="2018-08" db="EMBL/GenBank/DDBJ databases">
        <authorList>
            <person name="Rossello M."/>
        </authorList>
    </citation>
    <scope>NUCLEOTIDE SEQUENCE [LARGE SCALE GENOMIC DNA]</scope>
    <source>
        <strain evidence="7">cv. Chinese Spring</strain>
    </source>
</reference>
<dbReference type="InterPro" id="IPR046350">
    <property type="entry name" value="Cystatin_sf"/>
</dbReference>
<keyword evidence="3" id="KW-0789">Thiol protease inhibitor</keyword>
<sequence>MRTCSLLLIIIAVVDVAYPVATSAQVAWYPIGDVNNEPHVQKLGGWAVAEHVKQVHDGLKFIKVMSGEKAPDAGVKYHLIIKAFNSNDKPARYEAYLVEEARSNTRTLIFFSPVN</sequence>